<proteinExistence type="predicted"/>
<dbReference type="Proteomes" id="UP000202697">
    <property type="component" value="Segment"/>
</dbReference>
<dbReference type="GeneID" id="26519394"/>
<protein>
    <submittedName>
        <fullName evidence="1">Uncharacterized protein</fullName>
    </submittedName>
</protein>
<accession>A0A0H4IPH8</accession>
<dbReference type="RefSeq" id="YP_009190511.1">
    <property type="nucleotide sequence ID" value="NC_028685.1"/>
</dbReference>
<evidence type="ECO:0000313" key="2">
    <source>
        <dbReference type="Proteomes" id="UP000202697"/>
    </source>
</evidence>
<name>A0A0H4IPH8_9CAUD</name>
<evidence type="ECO:0000313" key="1">
    <source>
        <dbReference type="EMBL" id="AKO62106.1"/>
    </source>
</evidence>
<keyword evidence="2" id="KW-1185">Reference proteome</keyword>
<dbReference type="EMBL" id="KR781488">
    <property type="protein sequence ID" value="AKO62106.1"/>
    <property type="molecule type" value="Genomic_DNA"/>
</dbReference>
<organism evidence="1 2">
    <name type="scientific">Shigella phage Ss-VASD</name>
    <dbReference type="NCBI Taxonomy" id="1675531"/>
    <lineage>
        <taxon>Viruses</taxon>
        <taxon>Duplodnaviria</taxon>
        <taxon>Heunggongvirae</taxon>
        <taxon>Uroviricota</taxon>
        <taxon>Caudoviricetes</taxon>
        <taxon>Sepvirinae</taxon>
        <taxon>Oslovirus</taxon>
        <taxon>Oslovirus VASD</taxon>
    </lineage>
</organism>
<dbReference type="KEGG" id="vg:26519394"/>
<dbReference type="OrthoDB" id="25490at10239"/>
<sequence>MSESQREYFEKHPAYINIVFPFSNDGRYPVIRRNNIIYFCCPANCEDNDMKITFESYGLTASVVISSSIFESRKHQHIVDAVKLKAPEVTVTTHGLFRIRTTLTTHTSRHAVFMIWHSRNTTSVRPDPARAVFR</sequence>
<reference evidence="1 2" key="1">
    <citation type="submission" date="2015-05" db="EMBL/GenBank/DDBJ databases">
        <title>A novel Shiga Toxin 1a Converting Bacteriophage of Shigella sonnei with Close Relationship to Shiga Toxin Expressing Escherichia coli.</title>
        <authorList>
            <person name="Carter C.C."/>
            <person name="Fierer J."/>
            <person name="Chiu W.W."/>
            <person name="Strain M."/>
            <person name="Mehta S."/>
        </authorList>
    </citation>
    <scope>NUCLEOTIDE SEQUENCE [LARGE SCALE GENOMIC DNA]</scope>
</reference>